<dbReference type="PANTHER" id="PTHR11606:SF24">
    <property type="entry name" value="NAD-SPECIFIC GLUTAMATE DEHYDROGENASE"/>
    <property type="match status" value="1"/>
</dbReference>
<dbReference type="OMA" id="DEYGMTS"/>
<evidence type="ECO:0000256" key="2">
    <source>
        <dbReference type="ARBA" id="ARBA00023002"/>
    </source>
</evidence>
<keyword evidence="7" id="KW-1185">Reference proteome</keyword>
<sequence>MPDPCNGSNLQGGGGRIARGIGHISWVPFHVREFMFTLLSSRNYLFISRFIIMAPSSTLAAHAGINRFNTPSPHPTHLSIGVHNQRVLKDDASGYVAPVFEGKEKQMEHVMDMLEEKGFIPPDFVESETKWFYSSLGIDDMYFKSETAETIVNHILSLYAGKVAAFSRDDKRLEIRLDREAEDHAVYIDTSTPGVSVLSGPQYEQRIDKKYLNPSNPAKAYRVETFRSSSQLTASHQQLRCYFVYQCDFVNPNPDPNETDLSVISDKSFLEKVTPNTKEVYQGIVGSVIERTGPVIEMFEVQGTREKRLVIGFKQGSSMGLFSALSDLYHYYGCTSTRKYVEQFSNGVTVMSIYLRPLPYHTTIPNPAMFPPIEASIYQIMKEVSLLYCIPQNIFQEHFISGRLSLQETIYAHCVCHFVSHFLNRLGSEYGALSSLLDASNSVHAETLTKIKRRLRQETFTSDYIFEIINDHPELVRSLYLSFANQHYVQTRGEHDDFIPTLSYQRLQVGRVLKDDELETLISTSVGNEHQEKVMQYFITFNRNVLKTNFYTPTKVALSFRLNPRFLPTVEYPQPLFGMFLVIGSEFRGFHLRFRDIARGGIRIVKSRNREAYAINARSVFDENYNLANTQQRKNKDIPEGGSKGVILLDANHQDKATGAFQKYIDSILDLLLTPNSPGIKDPIVDLHKEPEILFMGPDENTAGLVDWATEHARARGAPWWKSFFTGKSPSLGGIPHDTYGMTSLSVREYVLGIYRKLNVDPSRMRKLQTGGPDGDLGSNEILLSNEKYGAIVDGSGVLVDLNGLDHQELIRLAKKRLMISEFDMSKLSPEGYRVLIEDTNVTLPSGEVVTNGTIFRNTFHTRTHIPYDIFVPCGGRPEAIDLGNVGKFIKDGKSVIPYIVEGANLFISQDAKLRLEGAGTILFKDASANKGGVTSSSMEVLASLAFDEAGFVEHMCVQDGVVPKFYKVYVQEVQKTIRDNARLEFEAIWRENQQTGKSRSILSDELSLAITRLDEELQKTELWNNVVLRKGVLEDALPQTLLQQIGLDLILKRVPDNYLRAIFGSYIASRFIYEFGSNPSQFAFFDFMTKKMGALEAKATDKPSQVLTINSFPTKNCTH</sequence>
<dbReference type="InterPro" id="IPR016210">
    <property type="entry name" value="NAD-GDH_euk"/>
</dbReference>
<evidence type="ECO:0000256" key="1">
    <source>
        <dbReference type="ARBA" id="ARBA00006382"/>
    </source>
</evidence>
<evidence type="ECO:0000259" key="5">
    <source>
        <dbReference type="SMART" id="SM00839"/>
    </source>
</evidence>
<dbReference type="SUPFAM" id="SSF51735">
    <property type="entry name" value="NAD(P)-binding Rossmann-fold domains"/>
    <property type="match status" value="1"/>
</dbReference>
<dbReference type="Pfam" id="PF00208">
    <property type="entry name" value="ELFV_dehydrog"/>
    <property type="match status" value="1"/>
</dbReference>
<dbReference type="InterPro" id="IPR036291">
    <property type="entry name" value="NAD(P)-bd_dom_sf"/>
</dbReference>
<dbReference type="InterPro" id="IPR055480">
    <property type="entry name" value="NAD-GDH_N"/>
</dbReference>
<dbReference type="InterPro" id="IPR046346">
    <property type="entry name" value="Aminoacid_DH-like_N_sf"/>
</dbReference>
<evidence type="ECO:0000313" key="6">
    <source>
        <dbReference type="EMBL" id="CAZ83158.1"/>
    </source>
</evidence>
<dbReference type="Proteomes" id="UP000006911">
    <property type="component" value="Unassembled WGS sequence"/>
</dbReference>
<dbReference type="SMART" id="SM00839">
    <property type="entry name" value="ELFV_dehydrog"/>
    <property type="match status" value="1"/>
</dbReference>
<dbReference type="AlphaFoldDB" id="D5GF65"/>
<dbReference type="GO" id="GO:0006538">
    <property type="term" value="P:L-glutamate catabolic process"/>
    <property type="evidence" value="ECO:0007669"/>
    <property type="project" value="UniProtKB-UniRule"/>
</dbReference>
<dbReference type="STRING" id="656061.D5GF65"/>
<dbReference type="GO" id="GO:0004352">
    <property type="term" value="F:glutamate dehydrogenase (NAD+) activity"/>
    <property type="evidence" value="ECO:0007669"/>
    <property type="project" value="UniProtKB-UniRule"/>
</dbReference>
<dbReference type="Gene3D" id="3.40.50.720">
    <property type="entry name" value="NAD(P)-binding Rossmann-like Domain"/>
    <property type="match status" value="1"/>
</dbReference>
<keyword evidence="2 4" id="KW-0560">Oxidoreductase</keyword>
<dbReference type="EC" id="1.4.1.2" evidence="4"/>
<accession>D5GF65</accession>
<proteinExistence type="inferred from homology"/>
<name>D5GF65_TUBMM</name>
<dbReference type="eggNOG" id="KOG2250">
    <property type="taxonomic scope" value="Eukaryota"/>
</dbReference>
<dbReference type="InterPro" id="IPR056365">
    <property type="entry name" value="NAD-GDH_2nd"/>
</dbReference>
<dbReference type="KEGG" id="tml:GSTUM_00006745001"/>
<dbReference type="PIRSF" id="PIRSF000184">
    <property type="entry name" value="GDH_NAD"/>
    <property type="match status" value="1"/>
</dbReference>
<dbReference type="EMBL" id="FN430208">
    <property type="protein sequence ID" value="CAZ83158.1"/>
    <property type="molecule type" value="Genomic_DNA"/>
</dbReference>
<dbReference type="PANTHER" id="PTHR11606">
    <property type="entry name" value="GLUTAMATE DEHYDROGENASE"/>
    <property type="match status" value="1"/>
</dbReference>
<gene>
    <name evidence="6" type="ORF">GSTUM_00006745001</name>
</gene>
<organism evidence="6 7">
    <name type="scientific">Tuber melanosporum (strain Mel28)</name>
    <name type="common">Perigord black truffle</name>
    <dbReference type="NCBI Taxonomy" id="656061"/>
    <lineage>
        <taxon>Eukaryota</taxon>
        <taxon>Fungi</taxon>
        <taxon>Dikarya</taxon>
        <taxon>Ascomycota</taxon>
        <taxon>Pezizomycotina</taxon>
        <taxon>Pezizomycetes</taxon>
        <taxon>Pezizales</taxon>
        <taxon>Tuberaceae</taxon>
        <taxon>Tuber</taxon>
    </lineage>
</organism>
<reference evidence="6 7" key="1">
    <citation type="journal article" date="2010" name="Nature">
        <title>Perigord black truffle genome uncovers evolutionary origins and mechanisms of symbiosis.</title>
        <authorList>
            <person name="Martin F."/>
            <person name="Kohler A."/>
            <person name="Murat C."/>
            <person name="Balestrini R."/>
            <person name="Coutinho P.M."/>
            <person name="Jaillon O."/>
            <person name="Montanini B."/>
            <person name="Morin E."/>
            <person name="Noel B."/>
            <person name="Percudani R."/>
            <person name="Porcel B."/>
            <person name="Rubini A."/>
            <person name="Amicucci A."/>
            <person name="Amselem J."/>
            <person name="Anthouard V."/>
            <person name="Arcioni S."/>
            <person name="Artiguenave F."/>
            <person name="Aury J.M."/>
            <person name="Ballario P."/>
            <person name="Bolchi A."/>
            <person name="Brenna A."/>
            <person name="Brun A."/>
            <person name="Buee M."/>
            <person name="Cantarel B."/>
            <person name="Chevalier G."/>
            <person name="Couloux A."/>
            <person name="Da Silva C."/>
            <person name="Denoeud F."/>
            <person name="Duplessis S."/>
            <person name="Ghignone S."/>
            <person name="Hilselberger B."/>
            <person name="Iotti M."/>
            <person name="Marcais B."/>
            <person name="Mello A."/>
            <person name="Miranda M."/>
            <person name="Pacioni G."/>
            <person name="Quesneville H."/>
            <person name="Riccioni C."/>
            <person name="Ruotolo R."/>
            <person name="Splivallo R."/>
            <person name="Stocchi V."/>
            <person name="Tisserant E."/>
            <person name="Viscomi A.R."/>
            <person name="Zambonelli A."/>
            <person name="Zampieri E."/>
            <person name="Henrissat B."/>
            <person name="Lebrun M.H."/>
            <person name="Paolocci F."/>
            <person name="Bonfante P."/>
            <person name="Ottonello S."/>
            <person name="Wincker P."/>
        </authorList>
    </citation>
    <scope>NUCLEOTIDE SEQUENCE [LARGE SCALE GENOMIC DNA]</scope>
    <source>
        <strain evidence="6 7">Mel28</strain>
    </source>
</reference>
<dbReference type="RefSeq" id="XP_002838967.1">
    <property type="nucleotide sequence ID" value="XM_002838921.1"/>
</dbReference>
<dbReference type="GO" id="GO:0005739">
    <property type="term" value="C:mitochondrion"/>
    <property type="evidence" value="ECO:0007669"/>
    <property type="project" value="UniProtKB-UniRule"/>
</dbReference>
<dbReference type="Pfam" id="PF23152">
    <property type="entry name" value="GDH_2nd"/>
    <property type="match status" value="1"/>
</dbReference>
<comment type="catalytic activity">
    <reaction evidence="4">
        <text>L-glutamate + NAD(+) + H2O = 2-oxoglutarate + NH4(+) + NADH + H(+)</text>
        <dbReference type="Rhea" id="RHEA:15133"/>
        <dbReference type="ChEBI" id="CHEBI:15377"/>
        <dbReference type="ChEBI" id="CHEBI:15378"/>
        <dbReference type="ChEBI" id="CHEBI:16810"/>
        <dbReference type="ChEBI" id="CHEBI:28938"/>
        <dbReference type="ChEBI" id="CHEBI:29985"/>
        <dbReference type="ChEBI" id="CHEBI:57540"/>
        <dbReference type="ChEBI" id="CHEBI:57945"/>
        <dbReference type="EC" id="1.4.1.2"/>
    </reaction>
</comment>
<evidence type="ECO:0000313" key="7">
    <source>
        <dbReference type="Proteomes" id="UP000006911"/>
    </source>
</evidence>
<dbReference type="InterPro" id="IPR006096">
    <property type="entry name" value="Glu/Leu/Phe/Val/Trp_DH_C"/>
</dbReference>
<feature type="domain" description="Glutamate/phenylalanine/leucine/valine/L-tryptophan dehydrogenase C-terminal" evidence="5">
    <location>
        <begin position="734"/>
        <end position="997"/>
    </location>
</feature>
<dbReference type="FunCoup" id="D5GF65">
    <property type="interactions" value="80"/>
</dbReference>
<dbReference type="HOGENOM" id="CLU_005220_0_0_1"/>
<comment type="similarity">
    <text evidence="1 4">Belongs to the Glu/Leu/Phe/Val dehydrogenases family.</text>
</comment>
<dbReference type="Pfam" id="PF23147">
    <property type="entry name" value="GDH2_N"/>
    <property type="match status" value="1"/>
</dbReference>
<dbReference type="GeneID" id="9188019"/>
<protein>
    <recommendedName>
        <fullName evidence="4">NAD-specific glutamate dehydrogenase</fullName>
        <ecNumber evidence="4">1.4.1.2</ecNumber>
    </recommendedName>
</protein>
<comment type="function">
    <text evidence="4">NAD(+)-dependent glutamate dehydrogenase which degrades glutamate to ammonia and alpha-ketoglutarate.</text>
</comment>
<evidence type="ECO:0000256" key="4">
    <source>
        <dbReference type="PIRNR" id="PIRNR000184"/>
    </source>
</evidence>
<dbReference type="SUPFAM" id="SSF53223">
    <property type="entry name" value="Aminoacid dehydrogenase-like, N-terminal domain"/>
    <property type="match status" value="1"/>
</dbReference>
<evidence type="ECO:0000256" key="3">
    <source>
        <dbReference type="ARBA" id="ARBA00023027"/>
    </source>
</evidence>
<keyword evidence="3 4" id="KW-0520">NAD</keyword>
<dbReference type="InParanoid" id="D5GF65"/>